<evidence type="ECO:0000259" key="1">
    <source>
        <dbReference type="Pfam" id="PF23921"/>
    </source>
</evidence>
<protein>
    <recommendedName>
        <fullName evidence="1">DUF7260 domain-containing protein</fullName>
    </recommendedName>
</protein>
<feature type="domain" description="DUF7260" evidence="1">
    <location>
        <begin position="10"/>
        <end position="243"/>
    </location>
</feature>
<name>A0ABD5Q9K4_9EURY</name>
<accession>A0ABD5Q9K4</accession>
<gene>
    <name evidence="2" type="ORF">ACFPFO_01080</name>
</gene>
<keyword evidence="3" id="KW-1185">Reference proteome</keyword>
<dbReference type="Pfam" id="PF23921">
    <property type="entry name" value="DUF7260"/>
    <property type="match status" value="1"/>
</dbReference>
<dbReference type="InterPro" id="IPR055684">
    <property type="entry name" value="DUF7260"/>
</dbReference>
<dbReference type="RefSeq" id="WP_224828912.1">
    <property type="nucleotide sequence ID" value="NZ_JAIVEF010000012.1"/>
</dbReference>
<organism evidence="2 3">
    <name type="scientific">Saliphagus infecundisoli</name>
    <dbReference type="NCBI Taxonomy" id="1849069"/>
    <lineage>
        <taxon>Archaea</taxon>
        <taxon>Methanobacteriati</taxon>
        <taxon>Methanobacteriota</taxon>
        <taxon>Stenosarchaea group</taxon>
        <taxon>Halobacteria</taxon>
        <taxon>Halobacteriales</taxon>
        <taxon>Natrialbaceae</taxon>
        <taxon>Saliphagus</taxon>
    </lineage>
</organism>
<proteinExistence type="predicted"/>
<comment type="caution">
    <text evidence="2">The sequence shown here is derived from an EMBL/GenBank/DDBJ whole genome shotgun (WGS) entry which is preliminary data.</text>
</comment>
<dbReference type="AlphaFoldDB" id="A0ABD5Q9K4"/>
<evidence type="ECO:0000313" key="2">
    <source>
        <dbReference type="EMBL" id="MFC4986390.1"/>
    </source>
</evidence>
<reference evidence="2 3" key="1">
    <citation type="journal article" date="2019" name="Int. J. Syst. Evol. Microbiol.">
        <title>The Global Catalogue of Microorganisms (GCM) 10K type strain sequencing project: providing services to taxonomists for standard genome sequencing and annotation.</title>
        <authorList>
            <consortium name="The Broad Institute Genomics Platform"/>
            <consortium name="The Broad Institute Genome Sequencing Center for Infectious Disease"/>
            <person name="Wu L."/>
            <person name="Ma J."/>
        </authorList>
    </citation>
    <scope>NUCLEOTIDE SEQUENCE [LARGE SCALE GENOMIC DNA]</scope>
    <source>
        <strain evidence="2 3">CGMCC 1.15824</strain>
    </source>
</reference>
<dbReference type="Proteomes" id="UP001595925">
    <property type="component" value="Unassembled WGS sequence"/>
</dbReference>
<dbReference type="EMBL" id="JBHSJG010000004">
    <property type="protein sequence ID" value="MFC4986390.1"/>
    <property type="molecule type" value="Genomic_DNA"/>
</dbReference>
<sequence>MTDDDPLAVLYEAARVLRSERRELADEREAFSQFRTRVGALETTASTARFPTLLADRTRTAPGRTTPDQVREAYVRTVMCVPHYEEAYGESYRENLERELTPELATAITRSEGLSPGLKRSLADCVDRAIDARESLLEFLEAESEAITDAEERLAGIVGDLESVVAQPLDRAGFHVLISSRDRLDSLEDRCGVLLEERQARIRREHSVSVAGIDDTARYLYGSCRTTHPVLAAIAAVCAGIEEGRRTIDRRLAVVE</sequence>
<evidence type="ECO:0000313" key="3">
    <source>
        <dbReference type="Proteomes" id="UP001595925"/>
    </source>
</evidence>